<sequence>MTDAEKIQGTAGQHGAALNEQAPISHLYLTFESDLPLPPGQPPSISPPDLRRYTSPYTWSYPHKLVVLVLGCVSTFLTAYTAGSYSPPATYIAADLGTTPLIVLLGITTFCIGFALAPMVLAPVSEIWGRYPVLVAAGVFFSAFQIACAHAPNLAAMFICRFLVGCSASVFSSIVGGVIADVYSKEDRNTPMAIYSGFVLGGTGAGPLVCAGIVKALGDTWPSGAWKWCFWHQGIADGLLVLALATCFRETRGSVLLSRKARKLNEWYDALEKQGIYGVWVRDSDFAPRTSASSAESTSDESRTLRRLRWKVQADEERASLGSMVATSVLRPFYMLATEPVVLSFSVWAAFSWAVLYLGFAVVPYLHRGDFAASYPTYAAMIVGTALATIVSIFQERLLENKKWTGEERTTSRFWLMMRRRFPRDAPEARLYFCCITALLLPIGLFVAFLPSQTAQPGDPGIVLAVGIGLATWGIYVIYLASFNYFADTYHIYASSALAANGCCRNVLGGGFPVLTGLMFDGMGVRGGGIMLGSVAIVLGFIPIVLVRWGARIRSRSKMATMLQKS</sequence>
<protein>
    <submittedName>
        <fullName evidence="7">Major facilitator superfamily domain-containing protein</fullName>
    </submittedName>
</protein>
<evidence type="ECO:0000259" key="6">
    <source>
        <dbReference type="PROSITE" id="PS50850"/>
    </source>
</evidence>
<dbReference type="PROSITE" id="PS50850">
    <property type="entry name" value="MFS"/>
    <property type="match status" value="1"/>
</dbReference>
<keyword evidence="2 5" id="KW-0812">Transmembrane</keyword>
<keyword evidence="4 5" id="KW-0472">Membrane</keyword>
<dbReference type="GO" id="GO:0005886">
    <property type="term" value="C:plasma membrane"/>
    <property type="evidence" value="ECO:0007669"/>
    <property type="project" value="TreeGrafter"/>
</dbReference>
<name>A0A9P8CTG4_9HYPO</name>
<dbReference type="SUPFAM" id="SSF103473">
    <property type="entry name" value="MFS general substrate transporter"/>
    <property type="match status" value="1"/>
</dbReference>
<feature type="transmembrane region" description="Helical" evidence="5">
    <location>
        <begin position="429"/>
        <end position="450"/>
    </location>
</feature>
<feature type="transmembrane region" description="Helical" evidence="5">
    <location>
        <begin position="462"/>
        <end position="483"/>
    </location>
</feature>
<evidence type="ECO:0000313" key="7">
    <source>
        <dbReference type="EMBL" id="KAG9258372.1"/>
    </source>
</evidence>
<dbReference type="EMBL" id="MU251243">
    <property type="protein sequence ID" value="KAG9258372.1"/>
    <property type="molecule type" value="Genomic_DNA"/>
</dbReference>
<feature type="transmembrane region" description="Helical" evidence="5">
    <location>
        <begin position="101"/>
        <end position="121"/>
    </location>
</feature>
<evidence type="ECO:0000256" key="2">
    <source>
        <dbReference type="ARBA" id="ARBA00022692"/>
    </source>
</evidence>
<proteinExistence type="predicted"/>
<feature type="transmembrane region" description="Helical" evidence="5">
    <location>
        <begin position="133"/>
        <end position="152"/>
    </location>
</feature>
<gene>
    <name evidence="7" type="ORF">F5Z01DRAFT_194589</name>
</gene>
<evidence type="ECO:0000256" key="4">
    <source>
        <dbReference type="ARBA" id="ARBA00023136"/>
    </source>
</evidence>
<dbReference type="PANTHER" id="PTHR23502">
    <property type="entry name" value="MAJOR FACILITATOR SUPERFAMILY"/>
    <property type="match status" value="1"/>
</dbReference>
<dbReference type="GeneID" id="70288930"/>
<evidence type="ECO:0000313" key="8">
    <source>
        <dbReference type="Proteomes" id="UP000887229"/>
    </source>
</evidence>
<dbReference type="InterPro" id="IPR011701">
    <property type="entry name" value="MFS"/>
</dbReference>
<accession>A0A9P8CTG4</accession>
<feature type="transmembrane region" description="Helical" evidence="5">
    <location>
        <begin position="192"/>
        <end position="218"/>
    </location>
</feature>
<evidence type="ECO:0000256" key="5">
    <source>
        <dbReference type="SAM" id="Phobius"/>
    </source>
</evidence>
<feature type="transmembrane region" description="Helical" evidence="5">
    <location>
        <begin position="158"/>
        <end position="180"/>
    </location>
</feature>
<dbReference type="AlphaFoldDB" id="A0A9P8CTG4"/>
<feature type="transmembrane region" description="Helical" evidence="5">
    <location>
        <begin position="61"/>
        <end position="81"/>
    </location>
</feature>
<feature type="transmembrane region" description="Helical" evidence="5">
    <location>
        <begin position="490"/>
        <end position="508"/>
    </location>
</feature>
<comment type="caution">
    <text evidence="7">The sequence shown here is derived from an EMBL/GenBank/DDBJ whole genome shotgun (WGS) entry which is preliminary data.</text>
</comment>
<feature type="transmembrane region" description="Helical" evidence="5">
    <location>
        <begin position="375"/>
        <end position="394"/>
    </location>
</feature>
<feature type="transmembrane region" description="Helical" evidence="5">
    <location>
        <begin position="528"/>
        <end position="549"/>
    </location>
</feature>
<feature type="transmembrane region" description="Helical" evidence="5">
    <location>
        <begin position="341"/>
        <end position="363"/>
    </location>
</feature>
<dbReference type="InterPro" id="IPR036259">
    <property type="entry name" value="MFS_trans_sf"/>
</dbReference>
<evidence type="ECO:0000256" key="1">
    <source>
        <dbReference type="ARBA" id="ARBA00004141"/>
    </source>
</evidence>
<dbReference type="PANTHER" id="PTHR23502:SF134">
    <property type="entry name" value="MAJOR FACILITATOR SUPERFAMILY (MFS) PROFILE DOMAIN-CONTAINING PROTEIN-RELATED"/>
    <property type="match status" value="1"/>
</dbReference>
<organism evidence="7 8">
    <name type="scientific">Emericellopsis atlantica</name>
    <dbReference type="NCBI Taxonomy" id="2614577"/>
    <lineage>
        <taxon>Eukaryota</taxon>
        <taxon>Fungi</taxon>
        <taxon>Dikarya</taxon>
        <taxon>Ascomycota</taxon>
        <taxon>Pezizomycotina</taxon>
        <taxon>Sordariomycetes</taxon>
        <taxon>Hypocreomycetidae</taxon>
        <taxon>Hypocreales</taxon>
        <taxon>Bionectriaceae</taxon>
        <taxon>Emericellopsis</taxon>
    </lineage>
</organism>
<dbReference type="Gene3D" id="1.20.1250.20">
    <property type="entry name" value="MFS general substrate transporter like domains"/>
    <property type="match status" value="1"/>
</dbReference>
<comment type="subcellular location">
    <subcellularLocation>
        <location evidence="1">Membrane</location>
        <topology evidence="1">Multi-pass membrane protein</topology>
    </subcellularLocation>
</comment>
<dbReference type="GO" id="GO:0022857">
    <property type="term" value="F:transmembrane transporter activity"/>
    <property type="evidence" value="ECO:0007669"/>
    <property type="project" value="InterPro"/>
</dbReference>
<dbReference type="OrthoDB" id="6770063at2759"/>
<feature type="domain" description="Major facilitator superfamily (MFS) profile" evidence="6">
    <location>
        <begin position="67"/>
        <end position="552"/>
    </location>
</feature>
<dbReference type="Pfam" id="PF07690">
    <property type="entry name" value="MFS_1"/>
    <property type="match status" value="1"/>
</dbReference>
<dbReference type="RefSeq" id="XP_046122296.1">
    <property type="nucleotide sequence ID" value="XM_046258027.1"/>
</dbReference>
<evidence type="ECO:0000256" key="3">
    <source>
        <dbReference type="ARBA" id="ARBA00022989"/>
    </source>
</evidence>
<reference evidence="7" key="1">
    <citation type="journal article" date="2021" name="IMA Fungus">
        <title>Genomic characterization of three marine fungi, including Emericellopsis atlantica sp. nov. with signatures of a generalist lifestyle and marine biomass degradation.</title>
        <authorList>
            <person name="Hagestad O.C."/>
            <person name="Hou L."/>
            <person name="Andersen J.H."/>
            <person name="Hansen E.H."/>
            <person name="Altermark B."/>
            <person name="Li C."/>
            <person name="Kuhnert E."/>
            <person name="Cox R.J."/>
            <person name="Crous P.W."/>
            <person name="Spatafora J.W."/>
            <person name="Lail K."/>
            <person name="Amirebrahimi M."/>
            <person name="Lipzen A."/>
            <person name="Pangilinan J."/>
            <person name="Andreopoulos W."/>
            <person name="Hayes R.D."/>
            <person name="Ng V."/>
            <person name="Grigoriev I.V."/>
            <person name="Jackson S.A."/>
            <person name="Sutton T.D.S."/>
            <person name="Dobson A.D.W."/>
            <person name="Rama T."/>
        </authorList>
    </citation>
    <scope>NUCLEOTIDE SEQUENCE</scope>
    <source>
        <strain evidence="7">TS7</strain>
    </source>
</reference>
<feature type="transmembrane region" description="Helical" evidence="5">
    <location>
        <begin position="230"/>
        <end position="248"/>
    </location>
</feature>
<dbReference type="InterPro" id="IPR020846">
    <property type="entry name" value="MFS_dom"/>
</dbReference>
<keyword evidence="8" id="KW-1185">Reference proteome</keyword>
<keyword evidence="3 5" id="KW-1133">Transmembrane helix</keyword>
<dbReference type="Proteomes" id="UP000887229">
    <property type="component" value="Unassembled WGS sequence"/>
</dbReference>